<protein>
    <recommendedName>
        <fullName evidence="2">CCHC-type domain-containing protein</fullName>
    </recommendedName>
</protein>
<evidence type="ECO:0000313" key="4">
    <source>
        <dbReference type="Proteomes" id="UP000424527"/>
    </source>
</evidence>
<dbReference type="Proteomes" id="UP000424527">
    <property type="component" value="Unassembled WGS sequence"/>
</dbReference>
<dbReference type="EMBL" id="REGW02001096">
    <property type="protein sequence ID" value="KAE8277207.1"/>
    <property type="molecule type" value="Genomic_DNA"/>
</dbReference>
<feature type="domain" description="CCHC-type" evidence="2">
    <location>
        <begin position="229"/>
        <end position="246"/>
    </location>
</feature>
<feature type="domain" description="CCHC-type" evidence="2">
    <location>
        <begin position="250"/>
        <end position="266"/>
    </location>
</feature>
<dbReference type="InterPro" id="IPR001878">
    <property type="entry name" value="Znf_CCHC"/>
</dbReference>
<dbReference type="Gene3D" id="3.30.70.270">
    <property type="match status" value="1"/>
</dbReference>
<dbReference type="Gene3D" id="4.10.60.10">
    <property type="entry name" value="Zinc finger, CCHC-type"/>
    <property type="match status" value="1"/>
</dbReference>
<sequence>MTDQIFSIAPPGNFSFEEPSSWPQWIRRFERFRLASGLNRKDEDYQVNSLLYVMGDKSDDILSTLPLTDQQKTAYAEVTKAFDEHFVGKHNVIYECAKFNSRQQQQGESAENFITDVHKLAEHCKFGAIKDEMIRDRIVDGIRDSRLSERLQLDPDLTLAKTITQVRQQEDIKKQQQLLRGTHTEIKGANVDAINIHRRRTQYRQGPPRRPEQSTSKPSTANKTYYDEKCKRCGKTPQHPWKQCPAREAECRKCKKKGHFAAVCRSSQRMEAIRDSDTEEDIAFMGTVKTEGTDEEWVKEICLNGKKVTFKLDSGASVTAIPSSMYSRARDGSLMKPPKKIKGPDNCPLKVLGIIRAHIKTEKRETRQDVYVVTNLVMPLMGLPALIKLNLIQQVASVQEEKQDMSHRYRAMFPKVFSGLGKLQGSYKIKLKEGAVPHALSDPRRVPLPMKEQVKEELDRMEALGVIRKIEQPTEWCAGMVVVPKPNKKPRICVDLTRLNDSVCRERHILPAVDETLAQLEGAKVFSKLDATSGFWQIKSKSNQIKSILFV</sequence>
<evidence type="ECO:0000259" key="2">
    <source>
        <dbReference type="SMART" id="SM00343"/>
    </source>
</evidence>
<gene>
    <name evidence="3" type="ORF">D5F01_LYC24948</name>
</gene>
<dbReference type="GO" id="GO:0008270">
    <property type="term" value="F:zinc ion binding"/>
    <property type="evidence" value="ECO:0007669"/>
    <property type="project" value="InterPro"/>
</dbReference>
<dbReference type="Gene3D" id="3.10.10.10">
    <property type="entry name" value="HIV Type 1 Reverse Transcriptase, subunit A, domain 1"/>
    <property type="match status" value="1"/>
</dbReference>
<accession>A0A6G0HD99</accession>
<reference evidence="3 4" key="1">
    <citation type="submission" date="2019-07" db="EMBL/GenBank/DDBJ databases">
        <title>Chromosome genome assembly for large yellow croaker.</title>
        <authorList>
            <person name="Xiao S."/>
        </authorList>
    </citation>
    <scope>NUCLEOTIDE SEQUENCE [LARGE SCALE GENOMIC DNA]</scope>
    <source>
        <strain evidence="3">JMULYC20181020</strain>
        <tissue evidence="3">Muscle</tissue>
    </source>
</reference>
<proteinExistence type="predicted"/>
<dbReference type="GO" id="GO:0003676">
    <property type="term" value="F:nucleic acid binding"/>
    <property type="evidence" value="ECO:0007669"/>
    <property type="project" value="InterPro"/>
</dbReference>
<evidence type="ECO:0000313" key="3">
    <source>
        <dbReference type="EMBL" id="KAE8277207.1"/>
    </source>
</evidence>
<evidence type="ECO:0000256" key="1">
    <source>
        <dbReference type="SAM" id="MobiDB-lite"/>
    </source>
</evidence>
<dbReference type="SUPFAM" id="SSF56672">
    <property type="entry name" value="DNA/RNA polymerases"/>
    <property type="match status" value="1"/>
</dbReference>
<dbReference type="PANTHER" id="PTHR37984:SF9">
    <property type="entry name" value="INTEGRASE CATALYTIC DOMAIN-CONTAINING PROTEIN"/>
    <property type="match status" value="1"/>
</dbReference>
<keyword evidence="4" id="KW-1185">Reference proteome</keyword>
<comment type="caution">
    <text evidence="3">The sequence shown here is derived from an EMBL/GenBank/DDBJ whole genome shotgun (WGS) entry which is preliminary data.</text>
</comment>
<feature type="compositionally biased region" description="Polar residues" evidence="1">
    <location>
        <begin position="213"/>
        <end position="222"/>
    </location>
</feature>
<dbReference type="AlphaFoldDB" id="A0A6G0HD99"/>
<name>A0A6G0HD99_LARCR</name>
<dbReference type="Gene3D" id="2.40.70.10">
    <property type="entry name" value="Acid Proteases"/>
    <property type="match status" value="1"/>
</dbReference>
<feature type="region of interest" description="Disordered" evidence="1">
    <location>
        <begin position="196"/>
        <end position="222"/>
    </location>
</feature>
<dbReference type="PANTHER" id="PTHR37984">
    <property type="entry name" value="PROTEIN CBG26694"/>
    <property type="match status" value="1"/>
</dbReference>
<dbReference type="InterPro" id="IPR043128">
    <property type="entry name" value="Rev_trsase/Diguanyl_cyclase"/>
</dbReference>
<organism evidence="3 4">
    <name type="scientific">Larimichthys crocea</name>
    <name type="common">Large yellow croaker</name>
    <name type="synonym">Pseudosciaena crocea</name>
    <dbReference type="NCBI Taxonomy" id="215358"/>
    <lineage>
        <taxon>Eukaryota</taxon>
        <taxon>Metazoa</taxon>
        <taxon>Chordata</taxon>
        <taxon>Craniata</taxon>
        <taxon>Vertebrata</taxon>
        <taxon>Euteleostomi</taxon>
        <taxon>Actinopterygii</taxon>
        <taxon>Neopterygii</taxon>
        <taxon>Teleostei</taxon>
        <taxon>Neoteleostei</taxon>
        <taxon>Acanthomorphata</taxon>
        <taxon>Eupercaria</taxon>
        <taxon>Sciaenidae</taxon>
        <taxon>Larimichthys</taxon>
    </lineage>
</organism>
<dbReference type="SUPFAM" id="SSF50630">
    <property type="entry name" value="Acid proteases"/>
    <property type="match status" value="1"/>
</dbReference>
<dbReference type="InterPro" id="IPR043502">
    <property type="entry name" value="DNA/RNA_pol_sf"/>
</dbReference>
<dbReference type="InterPro" id="IPR050951">
    <property type="entry name" value="Retrovirus_Pol_polyprotein"/>
</dbReference>
<dbReference type="SMART" id="SM00343">
    <property type="entry name" value="ZnF_C2HC"/>
    <property type="match status" value="2"/>
</dbReference>
<dbReference type="InterPro" id="IPR021109">
    <property type="entry name" value="Peptidase_aspartic_dom_sf"/>
</dbReference>